<dbReference type="GO" id="GO:0016829">
    <property type="term" value="F:lyase activity"/>
    <property type="evidence" value="ECO:0007669"/>
    <property type="project" value="UniProtKB-KW"/>
</dbReference>
<evidence type="ECO:0000256" key="2">
    <source>
        <dbReference type="ARBA" id="ARBA00005568"/>
    </source>
</evidence>
<keyword evidence="6" id="KW-0456">Lyase</keyword>
<sequence>MKSLLLLPAEKAHLFDKAITSEAECVVLDLEDGVAAKDKPAARDLLRGLQDKIRGQEGCEIGIRISSLSTPDGLKDVLLLLELAHMPDWVFLPKCESPRDVEQLHHLLKHHQSREMFRVCALLETPAGLSNAEAIASTHAPLHSLAFGYEDYTAETGGTMAWNSLVWPRGQLLNAAVQNDLWAIDGVFLDFNDPEGLEDESRNARDMGYNGKFAIHPSQVSVINMCFEPDEDEVKWARNVLEKQKEAAGKGAFVVDGKMVDTAVILRARRLLGLSDRDEHL</sequence>
<dbReference type="Gene3D" id="3.20.20.60">
    <property type="entry name" value="Phosphoenolpyruvate-binding domains"/>
    <property type="match status" value="1"/>
</dbReference>
<feature type="domain" description="HpcH/HpaI aldolase/citrate lyase" evidence="5">
    <location>
        <begin position="2"/>
        <end position="217"/>
    </location>
</feature>
<comment type="similarity">
    <text evidence="2">Belongs to the HpcH/HpaI aldolase family.</text>
</comment>
<name>A0ABQ3EDA3_9HYPH</name>
<gene>
    <name evidence="6" type="ORF">GCM10007094_24410</name>
</gene>
<evidence type="ECO:0000256" key="1">
    <source>
        <dbReference type="ARBA" id="ARBA00001946"/>
    </source>
</evidence>
<organism evidence="6 7">
    <name type="scientific">Pseudovibrio japonicus</name>
    <dbReference type="NCBI Taxonomy" id="366534"/>
    <lineage>
        <taxon>Bacteria</taxon>
        <taxon>Pseudomonadati</taxon>
        <taxon>Pseudomonadota</taxon>
        <taxon>Alphaproteobacteria</taxon>
        <taxon>Hyphomicrobiales</taxon>
        <taxon>Stappiaceae</taxon>
        <taxon>Pseudovibrio</taxon>
    </lineage>
</organism>
<dbReference type="Pfam" id="PF03328">
    <property type="entry name" value="HpcH_HpaI"/>
    <property type="match status" value="1"/>
</dbReference>
<reference evidence="7" key="1">
    <citation type="journal article" date="2019" name="Int. J. Syst. Evol. Microbiol.">
        <title>The Global Catalogue of Microorganisms (GCM) 10K type strain sequencing project: providing services to taxonomists for standard genome sequencing and annotation.</title>
        <authorList>
            <consortium name="The Broad Institute Genomics Platform"/>
            <consortium name="The Broad Institute Genome Sequencing Center for Infectious Disease"/>
            <person name="Wu L."/>
            <person name="Ma J."/>
        </authorList>
    </citation>
    <scope>NUCLEOTIDE SEQUENCE [LARGE SCALE GENOMIC DNA]</scope>
    <source>
        <strain evidence="7">KCTC 12861</strain>
    </source>
</reference>
<evidence type="ECO:0000313" key="7">
    <source>
        <dbReference type="Proteomes" id="UP000637980"/>
    </source>
</evidence>
<evidence type="ECO:0000313" key="6">
    <source>
        <dbReference type="EMBL" id="GHB34381.1"/>
    </source>
</evidence>
<proteinExistence type="inferred from homology"/>
<keyword evidence="7" id="KW-1185">Reference proteome</keyword>
<evidence type="ECO:0000259" key="5">
    <source>
        <dbReference type="Pfam" id="PF03328"/>
    </source>
</evidence>
<dbReference type="EMBL" id="BMXE01000004">
    <property type="protein sequence ID" value="GHB34381.1"/>
    <property type="molecule type" value="Genomic_DNA"/>
</dbReference>
<evidence type="ECO:0000256" key="3">
    <source>
        <dbReference type="ARBA" id="ARBA00022723"/>
    </source>
</evidence>
<dbReference type="Proteomes" id="UP000637980">
    <property type="component" value="Unassembled WGS sequence"/>
</dbReference>
<protein>
    <submittedName>
        <fullName evidence="6">CoA ester lyase</fullName>
    </submittedName>
</protein>
<dbReference type="InterPro" id="IPR040442">
    <property type="entry name" value="Pyrv_kinase-like_dom_sf"/>
</dbReference>
<dbReference type="InterPro" id="IPR015813">
    <property type="entry name" value="Pyrv/PenolPyrv_kinase-like_dom"/>
</dbReference>
<accession>A0ABQ3EDA3</accession>
<comment type="cofactor">
    <cofactor evidence="1">
        <name>Mg(2+)</name>
        <dbReference type="ChEBI" id="CHEBI:18420"/>
    </cofactor>
</comment>
<dbReference type="SUPFAM" id="SSF51621">
    <property type="entry name" value="Phosphoenolpyruvate/pyruvate domain"/>
    <property type="match status" value="1"/>
</dbReference>
<dbReference type="PIRSF" id="PIRSF015582">
    <property type="entry name" value="Cit_lyase_B"/>
    <property type="match status" value="1"/>
</dbReference>
<keyword evidence="3" id="KW-0479">Metal-binding</keyword>
<comment type="caution">
    <text evidence="6">The sequence shown here is derived from an EMBL/GenBank/DDBJ whole genome shotgun (WGS) entry which is preliminary data.</text>
</comment>
<dbReference type="PANTHER" id="PTHR32308">
    <property type="entry name" value="LYASE BETA SUBUNIT, PUTATIVE (AFU_ORTHOLOGUE AFUA_4G13030)-RELATED"/>
    <property type="match status" value="1"/>
</dbReference>
<dbReference type="RefSeq" id="WP_209009065.1">
    <property type="nucleotide sequence ID" value="NZ_BMXE01000004.1"/>
</dbReference>
<dbReference type="InterPro" id="IPR005000">
    <property type="entry name" value="Aldolase/citrate-lyase_domain"/>
</dbReference>
<evidence type="ECO:0000256" key="4">
    <source>
        <dbReference type="ARBA" id="ARBA00022842"/>
    </source>
</evidence>
<dbReference type="InterPro" id="IPR011206">
    <property type="entry name" value="Citrate_lyase_beta/mcl1/mcl2"/>
</dbReference>
<keyword evidence="4" id="KW-0460">Magnesium</keyword>
<dbReference type="PANTHER" id="PTHR32308:SF0">
    <property type="entry name" value="HPCH_HPAI ALDOLASE_CITRATE LYASE DOMAIN-CONTAINING PROTEIN"/>
    <property type="match status" value="1"/>
</dbReference>